<comment type="caution">
    <text evidence="2">The sequence shown here is derived from an EMBL/GenBank/DDBJ whole genome shotgun (WGS) entry which is preliminary data.</text>
</comment>
<organism evidence="2 3">
    <name type="scientific">Araneus ventricosus</name>
    <name type="common">Orbweaver spider</name>
    <name type="synonym">Epeira ventricosa</name>
    <dbReference type="NCBI Taxonomy" id="182803"/>
    <lineage>
        <taxon>Eukaryota</taxon>
        <taxon>Metazoa</taxon>
        <taxon>Ecdysozoa</taxon>
        <taxon>Arthropoda</taxon>
        <taxon>Chelicerata</taxon>
        <taxon>Arachnida</taxon>
        <taxon>Araneae</taxon>
        <taxon>Araneomorphae</taxon>
        <taxon>Entelegynae</taxon>
        <taxon>Araneoidea</taxon>
        <taxon>Araneidae</taxon>
        <taxon>Araneus</taxon>
    </lineage>
</organism>
<feature type="region of interest" description="Disordered" evidence="1">
    <location>
        <begin position="55"/>
        <end position="122"/>
    </location>
</feature>
<dbReference type="EMBL" id="BGPR01003492">
    <property type="protein sequence ID" value="GBM88797.1"/>
    <property type="molecule type" value="Genomic_DNA"/>
</dbReference>
<accession>A0A4Y2JFK5</accession>
<dbReference type="AlphaFoldDB" id="A0A4Y2JFK5"/>
<sequence>MQNTRLNLHRHRWLSTLSLKSFLQLYRCIIQGIPQEQTISNNKKSRYVPLRLARTPSPFDKSETYQEAPLAGRGGEPTCRKQEKTHCWKAKAKNTTMEESGMKKGVGSPTPLRSRAERVEVR</sequence>
<dbReference type="Proteomes" id="UP000499080">
    <property type="component" value="Unassembled WGS sequence"/>
</dbReference>
<reference evidence="2 3" key="1">
    <citation type="journal article" date="2019" name="Sci. Rep.">
        <title>Orb-weaving spider Araneus ventricosus genome elucidates the spidroin gene catalogue.</title>
        <authorList>
            <person name="Kono N."/>
            <person name="Nakamura H."/>
            <person name="Ohtoshi R."/>
            <person name="Moran D.A.P."/>
            <person name="Shinohara A."/>
            <person name="Yoshida Y."/>
            <person name="Fujiwara M."/>
            <person name="Mori M."/>
            <person name="Tomita M."/>
            <person name="Arakawa K."/>
        </authorList>
    </citation>
    <scope>NUCLEOTIDE SEQUENCE [LARGE SCALE GENOMIC DNA]</scope>
</reference>
<keyword evidence="3" id="KW-1185">Reference proteome</keyword>
<protein>
    <submittedName>
        <fullName evidence="2">Uncharacterized protein</fullName>
    </submittedName>
</protein>
<gene>
    <name evidence="2" type="ORF">AVEN_269436_1</name>
</gene>
<evidence type="ECO:0000256" key="1">
    <source>
        <dbReference type="SAM" id="MobiDB-lite"/>
    </source>
</evidence>
<name>A0A4Y2JFK5_ARAVE</name>
<evidence type="ECO:0000313" key="3">
    <source>
        <dbReference type="Proteomes" id="UP000499080"/>
    </source>
</evidence>
<proteinExistence type="predicted"/>
<evidence type="ECO:0000313" key="2">
    <source>
        <dbReference type="EMBL" id="GBM88797.1"/>
    </source>
</evidence>